<sequence length="59" mass="6955">MEPRTEPVTPNTLARDLPVLAKTIRGWLRQQGFRPEVEKGTRWQLTEEQAALVREHFNR</sequence>
<protein>
    <recommendedName>
        <fullName evidence="3">DNA-binding protein</fullName>
    </recommendedName>
</protein>
<evidence type="ECO:0008006" key="3">
    <source>
        <dbReference type="Google" id="ProtNLM"/>
    </source>
</evidence>
<gene>
    <name evidence="1" type="ORF">E3T53_12720</name>
</gene>
<dbReference type="AlphaFoldDB" id="A0A4Y8KRR4"/>
<evidence type="ECO:0000313" key="2">
    <source>
        <dbReference type="Proteomes" id="UP000298218"/>
    </source>
</evidence>
<reference evidence="1 2" key="1">
    <citation type="submission" date="2019-03" db="EMBL/GenBank/DDBJ databases">
        <title>Genomics of glacier-inhabiting Cryobacterium strains.</title>
        <authorList>
            <person name="Liu Q."/>
            <person name="Xin Y.-H."/>
        </authorList>
    </citation>
    <scope>NUCLEOTIDE SEQUENCE [LARGE SCALE GENOMIC DNA]</scope>
    <source>
        <strain evidence="1 2">CGMCC 1.4292</strain>
    </source>
</reference>
<evidence type="ECO:0000313" key="1">
    <source>
        <dbReference type="EMBL" id="TFD76880.1"/>
    </source>
</evidence>
<dbReference type="OrthoDB" id="4939521at2"/>
<dbReference type="RefSeq" id="WP_134171946.1">
    <property type="nucleotide sequence ID" value="NZ_SODI01000001.1"/>
</dbReference>
<proteinExistence type="predicted"/>
<keyword evidence="2" id="KW-1185">Reference proteome</keyword>
<name>A0A4Y8KRR4_9MICO</name>
<dbReference type="Proteomes" id="UP000298218">
    <property type="component" value="Unassembled WGS sequence"/>
</dbReference>
<accession>A0A4Y8KRR4</accession>
<organism evidence="1 2">
    <name type="scientific">Cryobacterium psychrophilum</name>
    <dbReference type="NCBI Taxonomy" id="41988"/>
    <lineage>
        <taxon>Bacteria</taxon>
        <taxon>Bacillati</taxon>
        <taxon>Actinomycetota</taxon>
        <taxon>Actinomycetes</taxon>
        <taxon>Micrococcales</taxon>
        <taxon>Microbacteriaceae</taxon>
        <taxon>Cryobacterium</taxon>
    </lineage>
</organism>
<comment type="caution">
    <text evidence="1">The sequence shown here is derived from an EMBL/GenBank/DDBJ whole genome shotgun (WGS) entry which is preliminary data.</text>
</comment>
<dbReference type="EMBL" id="SOHQ01000033">
    <property type="protein sequence ID" value="TFD76880.1"/>
    <property type="molecule type" value="Genomic_DNA"/>
</dbReference>